<dbReference type="AlphaFoldDB" id="A0A9Q9ELQ7"/>
<dbReference type="Proteomes" id="UP001056384">
    <property type="component" value="Chromosome 6"/>
</dbReference>
<evidence type="ECO:0000313" key="2">
    <source>
        <dbReference type="EMBL" id="USW54614.1"/>
    </source>
</evidence>
<dbReference type="PANTHER" id="PTHR42090">
    <property type="match status" value="1"/>
</dbReference>
<dbReference type="OrthoDB" id="4220319at2759"/>
<feature type="region of interest" description="Disordered" evidence="1">
    <location>
        <begin position="1"/>
        <end position="169"/>
    </location>
</feature>
<accession>A0A9Q9ELQ7</accession>
<name>A0A9Q9ELQ7_9PEZI</name>
<evidence type="ECO:0000256" key="1">
    <source>
        <dbReference type="SAM" id="MobiDB-lite"/>
    </source>
</evidence>
<feature type="compositionally biased region" description="Basic and acidic residues" evidence="1">
    <location>
        <begin position="37"/>
        <end position="49"/>
    </location>
</feature>
<feature type="compositionally biased region" description="Basic and acidic residues" evidence="1">
    <location>
        <begin position="112"/>
        <end position="128"/>
    </location>
</feature>
<feature type="compositionally biased region" description="Low complexity" evidence="1">
    <location>
        <begin position="8"/>
        <end position="33"/>
    </location>
</feature>
<organism evidence="2 3">
    <name type="scientific">Septoria linicola</name>
    <dbReference type="NCBI Taxonomy" id="215465"/>
    <lineage>
        <taxon>Eukaryota</taxon>
        <taxon>Fungi</taxon>
        <taxon>Dikarya</taxon>
        <taxon>Ascomycota</taxon>
        <taxon>Pezizomycotina</taxon>
        <taxon>Dothideomycetes</taxon>
        <taxon>Dothideomycetidae</taxon>
        <taxon>Mycosphaerellales</taxon>
        <taxon>Mycosphaerellaceae</taxon>
        <taxon>Septoria</taxon>
    </lineage>
</organism>
<reference evidence="2" key="1">
    <citation type="submission" date="2022-06" db="EMBL/GenBank/DDBJ databases">
        <title>Complete genome sequences of two strains of the flax pathogen Septoria linicola.</title>
        <authorList>
            <person name="Lapalu N."/>
            <person name="Simon A."/>
            <person name="Demenou B."/>
            <person name="Paumier D."/>
            <person name="Guillot M.-P."/>
            <person name="Gout L."/>
            <person name="Valade R."/>
        </authorList>
    </citation>
    <scope>NUCLEOTIDE SEQUENCE</scope>
    <source>
        <strain evidence="2">SE15195</strain>
    </source>
</reference>
<feature type="compositionally biased region" description="Low complexity" evidence="1">
    <location>
        <begin position="129"/>
        <end position="138"/>
    </location>
</feature>
<keyword evidence="3" id="KW-1185">Reference proteome</keyword>
<gene>
    <name evidence="2" type="ORF">Slin15195_G079330</name>
</gene>
<proteinExistence type="predicted"/>
<dbReference type="PANTHER" id="PTHR42090:SF1">
    <property type="match status" value="1"/>
</dbReference>
<sequence>MSLRSSLLSTARNAAALPANAARRSLSTSSRSLAWKETQDKDSLKRESYEYTLTGTDEGAAETQETAFGSKDTSPEGALSNAEKERERVGQPHNPLDVSPANVEVSKAATQRPEHDAVDEGLPKEPSKGGKSAKAGAGRRYATESEANSPNAGPGGLNAGNEFSLKDKR</sequence>
<evidence type="ECO:0000313" key="3">
    <source>
        <dbReference type="Proteomes" id="UP001056384"/>
    </source>
</evidence>
<dbReference type="EMBL" id="CP099423">
    <property type="protein sequence ID" value="USW54614.1"/>
    <property type="molecule type" value="Genomic_DNA"/>
</dbReference>
<protein>
    <submittedName>
        <fullName evidence="2">Uncharacterized protein</fullName>
    </submittedName>
</protein>